<dbReference type="SUPFAM" id="SSF56219">
    <property type="entry name" value="DNase I-like"/>
    <property type="match status" value="1"/>
</dbReference>
<accession>A0A8W8MPX2</accession>
<dbReference type="InterPro" id="IPR036691">
    <property type="entry name" value="Endo/exonu/phosph_ase_sf"/>
</dbReference>
<sequence length="649" mass="73277">MMHIRKKDSITATVDSEEKIDYSAFDRCMPLDIAIQESLIGTDGCFICAVNQTFVIMKHNQEFFLFDSHARNSFGLVDPNGRSLLMQLADISQVYEYCSNLAQGIARENQWFEVTGVNVTIDEGLPCEIEAPSYAENSYCIAMDISEDTAKNVYQKRKTANENNCTRYPPELKRKKYSDKTSEKRKLSCSKCDENEQIIVVQDLPDMIEISGKMMHIRKKDSITATVDSEEKIDYSAFDRCMPLDIAIQESLIGTDGCFICAVNQTFVIMKHNQEFFLFDSHARNSFGLVDPNGRSLLMELADISQVYEYCSNLVQGIARENQWFEVTGVNVTIDEGLPCEIEAQSYAPNSNRNIIADMNVSCEDVPENLNSSLDENGVETKNDSKMRISKENNNNKHRMQQEKNQKCTNELTQLSDEDVLTEAEYNFSYGFSPLGVKSKKCLCRILGISSKHVLKAAHSAVSQMGPPLSTKQIASDEIKHFAGRHRPRSLSYDDNSSLHRELVQLQHGGVGVYHKLGIPFEEILGIAKNLECIVFKITTIDTYVAIIYRPPKYCISAFMAALNFLLDNLENLSTKIVVTGDFNQDILSNNKTVLNCMSSRGFTQYVDEPTTENGTLIDHVYAKGCEHIKVQVVPTYYSYHEAIQITLK</sequence>
<dbReference type="Proteomes" id="UP000005408">
    <property type="component" value="Unassembled WGS sequence"/>
</dbReference>
<dbReference type="PANTHER" id="PTHR33776:SF3">
    <property type="entry name" value="PHD-TYPE DOMAIN-CONTAINING PROTEIN"/>
    <property type="match status" value="1"/>
</dbReference>
<evidence type="ECO:0000313" key="2">
    <source>
        <dbReference type="Proteomes" id="UP000005408"/>
    </source>
</evidence>
<dbReference type="PANTHER" id="PTHR33776">
    <property type="entry name" value="ENDO/EXONUCLEASE/PHOSPHATASE DOMAIN-CONTAINING PROTEIN"/>
    <property type="match status" value="1"/>
</dbReference>
<reference evidence="1" key="1">
    <citation type="submission" date="2022-08" db="UniProtKB">
        <authorList>
            <consortium name="EnsemblMetazoa"/>
        </authorList>
    </citation>
    <scope>IDENTIFICATION</scope>
    <source>
        <strain evidence="1">05x7-T-G4-1.051#20</strain>
    </source>
</reference>
<evidence type="ECO:0000313" key="1">
    <source>
        <dbReference type="EnsemblMetazoa" id="G34505.1:cds"/>
    </source>
</evidence>
<keyword evidence="2" id="KW-1185">Reference proteome</keyword>
<dbReference type="Gene3D" id="3.90.70.120">
    <property type="match status" value="2"/>
</dbReference>
<dbReference type="Gene3D" id="3.60.10.10">
    <property type="entry name" value="Endonuclease/exonuclease/phosphatase"/>
    <property type="match status" value="1"/>
</dbReference>
<protein>
    <submittedName>
        <fullName evidence="1">Uncharacterized protein</fullName>
    </submittedName>
</protein>
<proteinExistence type="predicted"/>
<dbReference type="AlphaFoldDB" id="A0A8W8MPX2"/>
<dbReference type="EnsemblMetazoa" id="G34505.1">
    <property type="protein sequence ID" value="G34505.1:cds"/>
    <property type="gene ID" value="G34505"/>
</dbReference>
<name>A0A8W8MPX2_MAGGI</name>
<organism evidence="1 2">
    <name type="scientific">Magallana gigas</name>
    <name type="common">Pacific oyster</name>
    <name type="synonym">Crassostrea gigas</name>
    <dbReference type="NCBI Taxonomy" id="29159"/>
    <lineage>
        <taxon>Eukaryota</taxon>
        <taxon>Metazoa</taxon>
        <taxon>Spiralia</taxon>
        <taxon>Lophotrochozoa</taxon>
        <taxon>Mollusca</taxon>
        <taxon>Bivalvia</taxon>
        <taxon>Autobranchia</taxon>
        <taxon>Pteriomorphia</taxon>
        <taxon>Ostreida</taxon>
        <taxon>Ostreoidea</taxon>
        <taxon>Ostreidae</taxon>
        <taxon>Magallana</taxon>
    </lineage>
</organism>